<keyword evidence="13" id="KW-1185">Reference proteome</keyword>
<dbReference type="Gene3D" id="1.25.40.270">
    <property type="entry name" value="Vacuolar protein sorting-associated protein vta1"/>
    <property type="match status" value="1"/>
</dbReference>
<evidence type="ECO:0000256" key="9">
    <source>
        <dbReference type="SAM" id="MobiDB-lite"/>
    </source>
</evidence>
<dbReference type="InterPro" id="IPR039431">
    <property type="entry name" value="Vta1/CALS_N"/>
</dbReference>
<feature type="compositionally biased region" description="Basic and acidic residues" evidence="9">
    <location>
        <begin position="249"/>
        <end position="281"/>
    </location>
</feature>
<gene>
    <name evidence="12" type="ordered locus">KLTH0F01804g</name>
</gene>
<reference evidence="12 13" key="1">
    <citation type="journal article" date="2009" name="Genome Res.">
        <title>Comparative genomics of protoploid Saccharomycetaceae.</title>
        <authorList>
            <consortium name="The Genolevures Consortium"/>
            <person name="Souciet J.-L."/>
            <person name="Dujon B."/>
            <person name="Gaillardin C."/>
            <person name="Johnston M."/>
            <person name="Baret P.V."/>
            <person name="Cliften P."/>
            <person name="Sherman D.J."/>
            <person name="Weissenbach J."/>
            <person name="Westhof E."/>
            <person name="Wincker P."/>
            <person name="Jubin C."/>
            <person name="Poulain J."/>
            <person name="Barbe V."/>
            <person name="Segurens B."/>
            <person name="Artiguenave F."/>
            <person name="Anthouard V."/>
            <person name="Vacherie B."/>
            <person name="Val M.-E."/>
            <person name="Fulton R.S."/>
            <person name="Minx P."/>
            <person name="Wilson R."/>
            <person name="Durrens P."/>
            <person name="Jean G."/>
            <person name="Marck C."/>
            <person name="Martin T."/>
            <person name="Nikolski M."/>
            <person name="Rolland T."/>
            <person name="Seret M.-L."/>
            <person name="Casaregola S."/>
            <person name="Despons L."/>
            <person name="Fairhead C."/>
            <person name="Fischer G."/>
            <person name="Lafontaine I."/>
            <person name="Leh V."/>
            <person name="Lemaire M."/>
            <person name="de Montigny J."/>
            <person name="Neuveglise C."/>
            <person name="Thierry A."/>
            <person name="Blanc-Lenfle I."/>
            <person name="Bleykasten C."/>
            <person name="Diffels J."/>
            <person name="Fritsch E."/>
            <person name="Frangeul L."/>
            <person name="Goeffon A."/>
            <person name="Jauniaux N."/>
            <person name="Kachouri-Lafond R."/>
            <person name="Payen C."/>
            <person name="Potier S."/>
            <person name="Pribylova L."/>
            <person name="Ozanne C."/>
            <person name="Richard G.-F."/>
            <person name="Sacerdot C."/>
            <person name="Straub M.-L."/>
            <person name="Talla E."/>
        </authorList>
    </citation>
    <scope>NUCLEOTIDE SEQUENCE [LARGE SCALE GENOMIC DNA]</scope>
    <source>
        <strain evidence="13">ATCC 56472 / CBS 6340 / NRRL Y-8284</strain>
    </source>
</reference>
<keyword evidence="6" id="KW-0967">Endosome</keyword>
<evidence type="ECO:0000313" key="13">
    <source>
        <dbReference type="Proteomes" id="UP000002036"/>
    </source>
</evidence>
<evidence type="ECO:0000256" key="7">
    <source>
        <dbReference type="ARBA" id="ARBA00022927"/>
    </source>
</evidence>
<evidence type="ECO:0000256" key="8">
    <source>
        <dbReference type="ARBA" id="ARBA00023136"/>
    </source>
</evidence>
<dbReference type="InterPro" id="IPR023175">
    <property type="entry name" value="Vta1/CALS_N_sf"/>
</dbReference>
<evidence type="ECO:0000313" key="12">
    <source>
        <dbReference type="EMBL" id="CAR23852.1"/>
    </source>
</evidence>
<dbReference type="OrthoDB" id="391137at2759"/>
<dbReference type="KEGG" id="lth:KLTH0F01804g"/>
<dbReference type="eggNOG" id="ENOG502RXP8">
    <property type="taxonomic scope" value="Eukaryota"/>
</dbReference>
<dbReference type="GO" id="GO:0032511">
    <property type="term" value="P:late endosome to vacuole transport via multivesicular body sorting pathway"/>
    <property type="evidence" value="ECO:0007669"/>
    <property type="project" value="InterPro"/>
</dbReference>
<comment type="similarity">
    <text evidence="3">Belongs to the VTA1 family.</text>
</comment>
<dbReference type="GO" id="GO:0010008">
    <property type="term" value="C:endosome membrane"/>
    <property type="evidence" value="ECO:0007669"/>
    <property type="project" value="UniProtKB-SubCell"/>
</dbReference>
<feature type="compositionally biased region" description="Basic and acidic residues" evidence="9">
    <location>
        <begin position="204"/>
        <end position="223"/>
    </location>
</feature>
<dbReference type="GeneID" id="8292480"/>
<dbReference type="Proteomes" id="UP000002036">
    <property type="component" value="Chromosome F"/>
</dbReference>
<evidence type="ECO:0000259" key="10">
    <source>
        <dbReference type="Pfam" id="PF04652"/>
    </source>
</evidence>
<dbReference type="InterPro" id="IPR041212">
    <property type="entry name" value="Vta1_C"/>
</dbReference>
<comment type="subcellular location">
    <subcellularLocation>
        <location evidence="2">Cytoplasm</location>
    </subcellularLocation>
    <subcellularLocation>
        <location evidence="1">Endosome membrane</location>
        <topology evidence="1">Peripheral membrane protein</topology>
    </subcellularLocation>
</comment>
<name>C5DK51_LACTC</name>
<protein>
    <submittedName>
        <fullName evidence="12">KLTH0F01804p</fullName>
    </submittedName>
</protein>
<dbReference type="Pfam" id="PF04652">
    <property type="entry name" value="Vta1"/>
    <property type="match status" value="1"/>
</dbReference>
<evidence type="ECO:0000256" key="6">
    <source>
        <dbReference type="ARBA" id="ARBA00022753"/>
    </source>
</evidence>
<keyword evidence="4" id="KW-0813">Transport</keyword>
<dbReference type="HOGENOM" id="CLU_063501_0_0_1"/>
<dbReference type="Pfam" id="PF18097">
    <property type="entry name" value="Vta1_C"/>
    <property type="match status" value="1"/>
</dbReference>
<evidence type="ECO:0000256" key="4">
    <source>
        <dbReference type="ARBA" id="ARBA00022448"/>
    </source>
</evidence>
<dbReference type="AlphaFoldDB" id="C5DK51"/>
<dbReference type="STRING" id="559295.C5DK51"/>
<dbReference type="Gene3D" id="1.20.5.420">
    <property type="entry name" value="Immunoglobulin FC, subunit C"/>
    <property type="match status" value="1"/>
</dbReference>
<dbReference type="RefSeq" id="XP_002554289.1">
    <property type="nucleotide sequence ID" value="XM_002554243.1"/>
</dbReference>
<sequence length="392" mass="44395">MGLPTSIKRELKLSGDFEFAVPVIGYYIKLHLVEELLGLAERTDEVVSTATQLLDKIEGFKQNAEDDAVKQLLENQTKAKTYFLNFALSLYNEQLSKIQQGTINQDLSRALWCCIDLFGAFLGLWGKSEATEDEVQQSQKRIKYCKVYLSKLARGELKPVRPTQENAPDNKDVDSLLSELRKVEGDGEEEDDEEEEEISQQGEGKTEEEREGPGPETEGKDPENSNLDPESVNEFIKSLEEDPSLGDPSESKELELRDSQPEQEQERRDTEELIRKMRELDNDAEEQSDTELQPGGEEPKFELPSAPTDIGARPAFIDSDDEPEKVATAPSKVVQQPTHFKPEDLKKMWNREDQISEVQKRAKFAISALNYEDIKSAKEELAKALELLNDIQ</sequence>
<dbReference type="GO" id="GO:0015031">
    <property type="term" value="P:protein transport"/>
    <property type="evidence" value="ECO:0007669"/>
    <property type="project" value="UniProtKB-KW"/>
</dbReference>
<dbReference type="GO" id="GO:0005771">
    <property type="term" value="C:multivesicular body"/>
    <property type="evidence" value="ECO:0007669"/>
    <property type="project" value="TreeGrafter"/>
</dbReference>
<feature type="domain" description="Vta1 C-terminal" evidence="11">
    <location>
        <begin position="352"/>
        <end position="389"/>
    </location>
</feature>
<evidence type="ECO:0000256" key="3">
    <source>
        <dbReference type="ARBA" id="ARBA00007895"/>
    </source>
</evidence>
<feature type="region of interest" description="Disordered" evidence="9">
    <location>
        <begin position="183"/>
        <end position="339"/>
    </location>
</feature>
<evidence type="ECO:0000256" key="5">
    <source>
        <dbReference type="ARBA" id="ARBA00022490"/>
    </source>
</evidence>
<keyword evidence="5" id="KW-0963">Cytoplasm</keyword>
<dbReference type="InParanoid" id="C5DK51"/>
<dbReference type="EMBL" id="CU928170">
    <property type="protein sequence ID" value="CAR23852.1"/>
    <property type="molecule type" value="Genomic_DNA"/>
</dbReference>
<feature type="domain" description="Vta1/callose synthase N-terminal" evidence="10">
    <location>
        <begin position="6"/>
        <end position="155"/>
    </location>
</feature>
<evidence type="ECO:0000256" key="1">
    <source>
        <dbReference type="ARBA" id="ARBA00004481"/>
    </source>
</evidence>
<dbReference type="PANTHER" id="PTHR46009">
    <property type="entry name" value="VACUOLAR PROTEIN SORTING-ASSOCIATED PROTEIN VTA1 HOMOLOG"/>
    <property type="match status" value="1"/>
</dbReference>
<organism evidence="12 13">
    <name type="scientific">Lachancea thermotolerans (strain ATCC 56472 / CBS 6340 / NRRL Y-8284)</name>
    <name type="common">Yeast</name>
    <name type="synonym">Kluyveromyces thermotolerans</name>
    <dbReference type="NCBI Taxonomy" id="559295"/>
    <lineage>
        <taxon>Eukaryota</taxon>
        <taxon>Fungi</taxon>
        <taxon>Dikarya</taxon>
        <taxon>Ascomycota</taxon>
        <taxon>Saccharomycotina</taxon>
        <taxon>Saccharomycetes</taxon>
        <taxon>Saccharomycetales</taxon>
        <taxon>Saccharomycetaceae</taxon>
        <taxon>Lachancea</taxon>
    </lineage>
</organism>
<proteinExistence type="inferred from homology"/>
<accession>C5DK51</accession>
<feature type="compositionally biased region" description="Acidic residues" evidence="9">
    <location>
        <begin position="186"/>
        <end position="198"/>
    </location>
</feature>
<dbReference type="FunCoup" id="C5DK51">
    <property type="interactions" value="483"/>
</dbReference>
<evidence type="ECO:0000256" key="2">
    <source>
        <dbReference type="ARBA" id="ARBA00004496"/>
    </source>
</evidence>
<evidence type="ECO:0000259" key="11">
    <source>
        <dbReference type="Pfam" id="PF18097"/>
    </source>
</evidence>
<dbReference type="PANTHER" id="PTHR46009:SF1">
    <property type="entry name" value="VACUOLAR PROTEIN SORTING-ASSOCIATED PROTEIN VTA1 HOMOLOG"/>
    <property type="match status" value="1"/>
</dbReference>
<keyword evidence="7" id="KW-0653">Protein transport</keyword>
<dbReference type="OMA" id="YCKIYVL"/>
<keyword evidence="8" id="KW-0472">Membrane</keyword>
<dbReference type="InterPro" id="IPR044538">
    <property type="entry name" value="Vta1-like"/>
</dbReference>